<evidence type="ECO:0000313" key="5">
    <source>
        <dbReference type="Proteomes" id="UP000004994"/>
    </source>
</evidence>
<feature type="compositionally biased region" description="Basic and acidic residues" evidence="2">
    <location>
        <begin position="169"/>
        <end position="180"/>
    </location>
</feature>
<feature type="domain" description="CCHC-type" evidence="3">
    <location>
        <begin position="189"/>
        <end position="203"/>
    </location>
</feature>
<dbReference type="Pfam" id="PF00098">
    <property type="entry name" value="zf-CCHC"/>
    <property type="match status" value="1"/>
</dbReference>
<dbReference type="InterPro" id="IPR036875">
    <property type="entry name" value="Znf_CCHC_sf"/>
</dbReference>
<dbReference type="SMART" id="SM00343">
    <property type="entry name" value="ZnF_C2HC"/>
    <property type="match status" value="1"/>
</dbReference>
<evidence type="ECO:0000313" key="4">
    <source>
        <dbReference type="EnsemblPlants" id="Solyc10g019033.1.1"/>
    </source>
</evidence>
<evidence type="ECO:0000259" key="3">
    <source>
        <dbReference type="PROSITE" id="PS50158"/>
    </source>
</evidence>
<protein>
    <recommendedName>
        <fullName evidence="3">CCHC-type domain-containing protein</fullName>
    </recommendedName>
</protein>
<dbReference type="Proteomes" id="UP000004994">
    <property type="component" value="Chromosome 10"/>
</dbReference>
<dbReference type="InParanoid" id="A0A3Q7IE97"/>
<dbReference type="PROSITE" id="PS50158">
    <property type="entry name" value="ZF_CCHC"/>
    <property type="match status" value="1"/>
</dbReference>
<accession>A0A3Q7IE97</accession>
<feature type="compositionally biased region" description="Basic residues" evidence="2">
    <location>
        <begin position="156"/>
        <end position="168"/>
    </location>
</feature>
<evidence type="ECO:0000256" key="1">
    <source>
        <dbReference type="PROSITE-ProRule" id="PRU00047"/>
    </source>
</evidence>
<keyword evidence="1" id="KW-0862">Zinc</keyword>
<sequence length="287" mass="33505">MLECDYKLLDGTITKSFLPPQHFFQIEKDNKIVHFTAFADLFNDDTILLTTKHIRILIQQREHILSLHDKVSHICSIIEKFKVSNKGKEKATASIQPPSEINDFKLSKLGNIERWLEGKYKKDLELNPLHVIDDSRNNIPTKINIPDEIKKISEKHARKPPHRKKKHLDKHEKRKSERKISKYDKSNACYKCGRIRHYARDCKVKDKIKSLNLDENIKDTLCKILLNLSSEGSSHDNSENEESHTSEDLRALHNEDYIPSSEEECLPCQIGQPCEDKEMFEIHFQNL</sequence>
<reference evidence="4" key="2">
    <citation type="submission" date="2019-01" db="UniProtKB">
        <authorList>
            <consortium name="EnsemblPlants"/>
        </authorList>
    </citation>
    <scope>IDENTIFICATION</scope>
    <source>
        <strain evidence="4">cv. Heinz 1706</strain>
    </source>
</reference>
<dbReference type="GO" id="GO:0003676">
    <property type="term" value="F:nucleic acid binding"/>
    <property type="evidence" value="ECO:0007669"/>
    <property type="project" value="InterPro"/>
</dbReference>
<organism evidence="4">
    <name type="scientific">Solanum lycopersicum</name>
    <name type="common">Tomato</name>
    <name type="synonym">Lycopersicon esculentum</name>
    <dbReference type="NCBI Taxonomy" id="4081"/>
    <lineage>
        <taxon>Eukaryota</taxon>
        <taxon>Viridiplantae</taxon>
        <taxon>Streptophyta</taxon>
        <taxon>Embryophyta</taxon>
        <taxon>Tracheophyta</taxon>
        <taxon>Spermatophyta</taxon>
        <taxon>Magnoliopsida</taxon>
        <taxon>eudicotyledons</taxon>
        <taxon>Gunneridae</taxon>
        <taxon>Pentapetalae</taxon>
        <taxon>asterids</taxon>
        <taxon>lamiids</taxon>
        <taxon>Solanales</taxon>
        <taxon>Solanaceae</taxon>
        <taxon>Solanoideae</taxon>
        <taxon>Solaneae</taxon>
        <taxon>Solanum</taxon>
        <taxon>Solanum subgen. Lycopersicon</taxon>
    </lineage>
</organism>
<dbReference type="GO" id="GO:0008270">
    <property type="term" value="F:zinc ion binding"/>
    <property type="evidence" value="ECO:0007669"/>
    <property type="project" value="UniProtKB-KW"/>
</dbReference>
<dbReference type="InterPro" id="IPR001878">
    <property type="entry name" value="Znf_CCHC"/>
</dbReference>
<dbReference type="AlphaFoldDB" id="A0A3Q7IE97"/>
<feature type="region of interest" description="Disordered" evidence="2">
    <location>
        <begin position="152"/>
        <end position="180"/>
    </location>
</feature>
<proteinExistence type="predicted"/>
<keyword evidence="5" id="KW-1185">Reference proteome</keyword>
<dbReference type="SUPFAM" id="SSF57756">
    <property type="entry name" value="Retrovirus zinc finger-like domains"/>
    <property type="match status" value="1"/>
</dbReference>
<keyword evidence="1" id="KW-0479">Metal-binding</keyword>
<keyword evidence="1" id="KW-0863">Zinc-finger</keyword>
<reference evidence="4" key="1">
    <citation type="journal article" date="2012" name="Nature">
        <title>The tomato genome sequence provides insights into fleshy fruit evolution.</title>
        <authorList>
            <consortium name="Tomato Genome Consortium"/>
        </authorList>
    </citation>
    <scope>NUCLEOTIDE SEQUENCE [LARGE SCALE GENOMIC DNA]</scope>
    <source>
        <strain evidence="4">cv. Heinz 1706</strain>
    </source>
</reference>
<dbReference type="EnsemblPlants" id="Solyc10g019033.1.1">
    <property type="protein sequence ID" value="Solyc10g019033.1.1"/>
    <property type="gene ID" value="Solyc10g019033.1"/>
</dbReference>
<evidence type="ECO:0000256" key="2">
    <source>
        <dbReference type="SAM" id="MobiDB-lite"/>
    </source>
</evidence>
<name>A0A3Q7IE97_SOLLC</name>
<dbReference type="Gramene" id="Solyc10g019033.1.1">
    <property type="protein sequence ID" value="Solyc10g019033.1.1"/>
    <property type="gene ID" value="Solyc10g019033.1"/>
</dbReference>